<keyword evidence="6 11" id="KW-0106">Calcium</keyword>
<organism evidence="14 15">
    <name type="scientific">Athelia psychrophila</name>
    <dbReference type="NCBI Taxonomy" id="1759441"/>
    <lineage>
        <taxon>Eukaryota</taxon>
        <taxon>Fungi</taxon>
        <taxon>Dikarya</taxon>
        <taxon>Basidiomycota</taxon>
        <taxon>Agaricomycotina</taxon>
        <taxon>Agaricomycetes</taxon>
        <taxon>Agaricomycetidae</taxon>
        <taxon>Atheliales</taxon>
        <taxon>Atheliaceae</taxon>
        <taxon>Athelia</taxon>
    </lineage>
</organism>
<dbReference type="PANTHER" id="PTHR11742:SF55">
    <property type="entry name" value="ENDOPLASMIC RETICULUM MANNOSYL-OLIGOSACCHARIDE 1,2-ALPHA-MANNOSIDASE"/>
    <property type="match status" value="1"/>
</dbReference>
<evidence type="ECO:0000256" key="11">
    <source>
        <dbReference type="PIRSR" id="PIRSR601382-2"/>
    </source>
</evidence>
<dbReference type="InterPro" id="IPR050749">
    <property type="entry name" value="Glycosyl_Hydrolase_47"/>
</dbReference>
<dbReference type="EMBL" id="KV417686">
    <property type="protein sequence ID" value="KZP10079.1"/>
    <property type="molecule type" value="Genomic_DNA"/>
</dbReference>
<evidence type="ECO:0000256" key="9">
    <source>
        <dbReference type="ARBA" id="ARBA00048605"/>
    </source>
</evidence>
<feature type="active site" evidence="10">
    <location>
        <position position="418"/>
    </location>
</feature>
<comment type="catalytic activity">
    <reaction evidence="9">
        <text>N(4)-(alpha-D-Man-(1-&gt;2)-alpha-D-Man-(1-&gt;2)-alpha-D-Man-(1-&gt;3)-[alpha-D-Man-(1-&gt;2)-alpha-D-Man-(1-&gt;3)-[alpha-D-Man-(1-&gt;2)-alpha-D-Man-(1-&gt;6)]-alpha-D-Man-(1-&gt;6)]-beta-D-Man-(1-&gt;4)-beta-D-GlcNAc-(1-&gt;4)-beta-D-GlcNAc)-L-asparaginyl-[protein] (N-glucan mannose isomer 9A1,2,3B1,2,3) + 4 H2O = N(4)-(alpha-D-Man-(1-&gt;3)-[alpha-D-Man-(1-&gt;3)-[alpha-D-Man-(1-&gt;6)]-alpha-D-Man-(1-&gt;6)]-beta-D-Man-(1-&gt;4)-beta-D-GlcNAc-(1-&gt;4)-beta-D-GlcNAc)-L-asparaginyl-[protein] (N-glucan mannose isomer 5A1,2) + 4 beta-D-mannose</text>
        <dbReference type="Rhea" id="RHEA:56008"/>
        <dbReference type="Rhea" id="RHEA-COMP:14356"/>
        <dbReference type="Rhea" id="RHEA-COMP:14367"/>
        <dbReference type="ChEBI" id="CHEBI:15377"/>
        <dbReference type="ChEBI" id="CHEBI:28563"/>
        <dbReference type="ChEBI" id="CHEBI:59087"/>
        <dbReference type="ChEBI" id="CHEBI:139493"/>
        <dbReference type="EC" id="3.2.1.113"/>
    </reaction>
</comment>
<reference evidence="14 15" key="1">
    <citation type="journal article" date="2016" name="Mol. Biol. Evol.">
        <title>Comparative Genomics of Early-Diverging Mushroom-Forming Fungi Provides Insights into the Origins of Lignocellulose Decay Capabilities.</title>
        <authorList>
            <person name="Nagy L.G."/>
            <person name="Riley R."/>
            <person name="Tritt A."/>
            <person name="Adam C."/>
            <person name="Daum C."/>
            <person name="Floudas D."/>
            <person name="Sun H."/>
            <person name="Yadav J.S."/>
            <person name="Pangilinan J."/>
            <person name="Larsson K.H."/>
            <person name="Matsuura K."/>
            <person name="Barry K."/>
            <person name="Labutti K."/>
            <person name="Kuo R."/>
            <person name="Ohm R.A."/>
            <person name="Bhattacharya S.S."/>
            <person name="Shirouzu T."/>
            <person name="Yoshinaga Y."/>
            <person name="Martin F.M."/>
            <person name="Grigoriev I.V."/>
            <person name="Hibbett D.S."/>
        </authorList>
    </citation>
    <scope>NUCLEOTIDE SEQUENCE [LARGE SCALE GENOMIC DNA]</scope>
    <source>
        <strain evidence="14 15">CBS 109695</strain>
    </source>
</reference>
<dbReference type="EC" id="3.2.1.-" evidence="13"/>
<dbReference type="Pfam" id="PF01532">
    <property type="entry name" value="Glyco_hydro_47"/>
    <property type="match status" value="1"/>
</dbReference>
<evidence type="ECO:0000256" key="4">
    <source>
        <dbReference type="ARBA" id="ARBA00022723"/>
    </source>
</evidence>
<keyword evidence="15" id="KW-1185">Reference proteome</keyword>
<dbReference type="AlphaFoldDB" id="A0A165YZG9"/>
<dbReference type="GO" id="GO:0005783">
    <property type="term" value="C:endoplasmic reticulum"/>
    <property type="evidence" value="ECO:0007669"/>
    <property type="project" value="TreeGrafter"/>
</dbReference>
<dbReference type="STRING" id="436010.A0A165YZG9"/>
<comment type="similarity">
    <text evidence="3 13">Belongs to the glycosyl hydrolase 47 family.</text>
</comment>
<evidence type="ECO:0000256" key="6">
    <source>
        <dbReference type="ARBA" id="ARBA00022837"/>
    </source>
</evidence>
<evidence type="ECO:0000256" key="5">
    <source>
        <dbReference type="ARBA" id="ARBA00022801"/>
    </source>
</evidence>
<feature type="active site" description="Proton donor" evidence="10">
    <location>
        <position position="375"/>
    </location>
</feature>
<feature type="binding site" evidence="11">
    <location>
        <position position="505"/>
    </location>
    <ligand>
        <name>Ca(2+)</name>
        <dbReference type="ChEBI" id="CHEBI:29108"/>
    </ligand>
</feature>
<keyword evidence="13" id="KW-0326">Glycosidase</keyword>
<dbReference type="PRINTS" id="PR00747">
    <property type="entry name" value="GLYHDRLASE47"/>
</dbReference>
<dbReference type="InterPro" id="IPR012341">
    <property type="entry name" value="6hp_glycosidase-like_sf"/>
</dbReference>
<dbReference type="GO" id="GO:0036503">
    <property type="term" value="P:ERAD pathway"/>
    <property type="evidence" value="ECO:0007669"/>
    <property type="project" value="UniProtKB-ARBA"/>
</dbReference>
<dbReference type="GO" id="GO:0004571">
    <property type="term" value="F:mannosyl-oligosaccharide 1,2-alpha-mannosidase activity"/>
    <property type="evidence" value="ECO:0007669"/>
    <property type="project" value="UniProtKB-EC"/>
</dbReference>
<evidence type="ECO:0000256" key="10">
    <source>
        <dbReference type="PIRSR" id="PIRSR601382-1"/>
    </source>
</evidence>
<sequence>MSTDDGVHGTNSDSVVNFEADVPKQEAVVNAFKHAWLAYERDAMGDDEYHPISKQGSNLTKAGGIGYTVVDSIDTMLIMGLHDEHARARDWVANKMSFERDANFNTFETTIRVLGGLLSAYHLTGGDSLYLEKARELGERILPTFDGTPHGLPLSQVNLARREGVEDPDYRGLVSTAEIATLQLEFRYLAYLTDEEIFWEKAEHVMAVIRAARMPHGLASIFINSEQGKFATSSIRLGSRGDSYYEYLLKQYLQTNQTEDVYREMYDETMDGIHQHLVQKSVSSQMIYTAELNPERDQSNQMSWRLTPKQDHLVCFLGGSLMLGATTTGSLVEDVSIPPKAGELTPQGLRDWKTGVELIKTCMNTHDTATGLSPEIVHFRIPNDGMEKMPNAPLDWYIKGARADLPAVYDARYILRPETVESLFIAFRLTGDDHYRREGWRIFQAIEKHCKVASGGYASIINVDKVPAEQEDKMETFLMSETLKYLYLLFSDASVLPLDEYVFNTEAHPLPVFIPTIRTGFS</sequence>
<proteinExistence type="inferred from homology"/>
<dbReference type="OrthoDB" id="8118055at2759"/>
<protein>
    <recommendedName>
        <fullName evidence="13">alpha-1,2-Mannosidase</fullName>
        <ecNumber evidence="13">3.2.1.-</ecNumber>
    </recommendedName>
</protein>
<dbReference type="GO" id="GO:0005975">
    <property type="term" value="P:carbohydrate metabolic process"/>
    <property type="evidence" value="ECO:0007669"/>
    <property type="project" value="InterPro"/>
</dbReference>
<dbReference type="GO" id="GO:0016020">
    <property type="term" value="C:membrane"/>
    <property type="evidence" value="ECO:0007669"/>
    <property type="project" value="InterPro"/>
</dbReference>
<gene>
    <name evidence="14" type="ORF">FIBSPDRAFT_872932</name>
</gene>
<comment type="cofactor">
    <cofactor evidence="1 11">
        <name>Ca(2+)</name>
        <dbReference type="ChEBI" id="CHEBI:29108"/>
    </cofactor>
</comment>
<feature type="active site" description="Proton donor" evidence="10">
    <location>
        <position position="108"/>
    </location>
</feature>
<dbReference type="Proteomes" id="UP000076532">
    <property type="component" value="Unassembled WGS sequence"/>
</dbReference>
<keyword evidence="4 11" id="KW-0479">Metal-binding</keyword>
<evidence type="ECO:0000313" key="14">
    <source>
        <dbReference type="EMBL" id="KZP10079.1"/>
    </source>
</evidence>
<keyword evidence="5 13" id="KW-0378">Hydrolase</keyword>
<comment type="catalytic activity">
    <reaction evidence="8">
        <text>N(4)-(alpha-D-Man-(1-&gt;2)-alpha-D-Man-(1-&gt;2)-alpha-D-Man-(1-&gt;3)-[alpha-D-Man-(1-&gt;3)-[alpha-D-Man-(1-&gt;2)-alpha-D-Man-(1-&gt;6)]-alpha-D-Man-(1-&gt;6)]-beta-D-Man-(1-&gt;4)-beta-D-GlcNAc-(1-&gt;4)-beta-D-GlcNAc)-L-asparaginyl-[protein] (N-glucan mannose isomer 8A1,2,3B1,3) + 3 H2O = N(4)-(alpha-D-Man-(1-&gt;3)-[alpha-D-Man-(1-&gt;3)-[alpha-D-Man-(1-&gt;6)]-alpha-D-Man-(1-&gt;6)]-beta-D-Man-(1-&gt;4)-beta-D-GlcNAc-(1-&gt;4)-beta-D-GlcNAc)-L-asparaginyl-[protein] (N-glucan mannose isomer 5A1,2) + 3 beta-D-mannose</text>
        <dbReference type="Rhea" id="RHEA:56028"/>
        <dbReference type="Rhea" id="RHEA-COMP:14358"/>
        <dbReference type="Rhea" id="RHEA-COMP:14367"/>
        <dbReference type="ChEBI" id="CHEBI:15377"/>
        <dbReference type="ChEBI" id="CHEBI:28563"/>
        <dbReference type="ChEBI" id="CHEBI:59087"/>
        <dbReference type="ChEBI" id="CHEBI:60628"/>
        <dbReference type="EC" id="3.2.1.113"/>
    </reaction>
</comment>
<comment type="pathway">
    <text evidence="2">Protein modification; protein glycosylation.</text>
</comment>
<evidence type="ECO:0000256" key="12">
    <source>
        <dbReference type="PIRSR" id="PIRSR601382-3"/>
    </source>
</evidence>
<dbReference type="Gene3D" id="1.50.10.10">
    <property type="match status" value="1"/>
</dbReference>
<accession>A0A165YZG9</accession>
<dbReference type="InterPro" id="IPR001382">
    <property type="entry name" value="Glyco_hydro_47"/>
</dbReference>
<evidence type="ECO:0000256" key="2">
    <source>
        <dbReference type="ARBA" id="ARBA00004922"/>
    </source>
</evidence>
<dbReference type="PANTHER" id="PTHR11742">
    <property type="entry name" value="MANNOSYL-OLIGOSACCHARIDE ALPHA-1,2-MANNOSIDASE-RELATED"/>
    <property type="match status" value="1"/>
</dbReference>
<feature type="disulfide bond" evidence="12">
    <location>
        <begin position="315"/>
        <end position="362"/>
    </location>
</feature>
<feature type="active site" evidence="10">
    <location>
        <position position="242"/>
    </location>
</feature>
<dbReference type="GO" id="GO:0005509">
    <property type="term" value="F:calcium ion binding"/>
    <property type="evidence" value="ECO:0007669"/>
    <property type="project" value="InterPro"/>
</dbReference>
<evidence type="ECO:0000256" key="3">
    <source>
        <dbReference type="ARBA" id="ARBA00007658"/>
    </source>
</evidence>
<evidence type="ECO:0000256" key="7">
    <source>
        <dbReference type="ARBA" id="ARBA00023157"/>
    </source>
</evidence>
<evidence type="ECO:0000256" key="8">
    <source>
        <dbReference type="ARBA" id="ARBA00047669"/>
    </source>
</evidence>
<evidence type="ECO:0000256" key="13">
    <source>
        <dbReference type="RuleBase" id="RU361193"/>
    </source>
</evidence>
<dbReference type="SUPFAM" id="SSF48225">
    <property type="entry name" value="Seven-hairpin glycosidases"/>
    <property type="match status" value="1"/>
</dbReference>
<evidence type="ECO:0000256" key="1">
    <source>
        <dbReference type="ARBA" id="ARBA00001913"/>
    </source>
</evidence>
<evidence type="ECO:0000313" key="15">
    <source>
        <dbReference type="Proteomes" id="UP000076532"/>
    </source>
</evidence>
<name>A0A165YZG9_9AGAM</name>
<keyword evidence="7 12" id="KW-1015">Disulfide bond</keyword>
<dbReference type="InterPro" id="IPR036026">
    <property type="entry name" value="Seven-hairpin_glycosidases"/>
</dbReference>